<evidence type="ECO:0000256" key="8">
    <source>
        <dbReference type="SAM" id="SignalP"/>
    </source>
</evidence>
<comment type="subcellular location">
    <subcellularLocation>
        <location evidence="1">Membrane</location>
        <topology evidence="1">Single-pass type I membrane protein</topology>
    </subcellularLocation>
</comment>
<dbReference type="Pfam" id="PF00041">
    <property type="entry name" value="fn3"/>
    <property type="match status" value="1"/>
</dbReference>
<accession>A0A834XPW0</accession>
<feature type="domain" description="Ig-like" evidence="9">
    <location>
        <begin position="497"/>
        <end position="605"/>
    </location>
</feature>
<dbReference type="GO" id="GO:0098609">
    <property type="term" value="P:cell-cell adhesion"/>
    <property type="evidence" value="ECO:0007669"/>
    <property type="project" value="TreeGrafter"/>
</dbReference>
<evidence type="ECO:0000313" key="11">
    <source>
        <dbReference type="EMBL" id="KAF7990507.1"/>
    </source>
</evidence>
<keyword evidence="7" id="KW-1133">Transmembrane helix</keyword>
<feature type="signal peptide" evidence="8">
    <location>
        <begin position="1"/>
        <end position="30"/>
    </location>
</feature>
<dbReference type="InterPro" id="IPR036116">
    <property type="entry name" value="FN3_sf"/>
</dbReference>
<evidence type="ECO:0000256" key="4">
    <source>
        <dbReference type="ARBA" id="ARBA00023180"/>
    </source>
</evidence>
<keyword evidence="8" id="KW-0732">Signal</keyword>
<feature type="chain" id="PRO_5032991905" evidence="8">
    <location>
        <begin position="31"/>
        <end position="1177"/>
    </location>
</feature>
<keyword evidence="7" id="KW-0812">Transmembrane</keyword>
<feature type="domain" description="Fibronectin type-III" evidence="10">
    <location>
        <begin position="715"/>
        <end position="823"/>
    </location>
</feature>
<feature type="domain" description="Ig-like" evidence="9">
    <location>
        <begin position="226"/>
        <end position="304"/>
    </location>
</feature>
<dbReference type="EMBL" id="JACMRX010000004">
    <property type="protein sequence ID" value="KAF7990507.1"/>
    <property type="molecule type" value="Genomic_DNA"/>
</dbReference>
<keyword evidence="3" id="KW-1015">Disulfide bond</keyword>
<protein>
    <submittedName>
        <fullName evidence="11">Uncharacterized protein</fullName>
    </submittedName>
</protein>
<dbReference type="CDD" id="cd00096">
    <property type="entry name" value="Ig"/>
    <property type="match status" value="1"/>
</dbReference>
<evidence type="ECO:0000259" key="10">
    <source>
        <dbReference type="PROSITE" id="PS50853"/>
    </source>
</evidence>
<keyword evidence="4" id="KW-0325">Glycoprotein</keyword>
<keyword evidence="2 7" id="KW-0472">Membrane</keyword>
<dbReference type="OrthoDB" id="5857426at2759"/>
<dbReference type="InterPro" id="IPR051275">
    <property type="entry name" value="Cell_adhesion_signaling"/>
</dbReference>
<keyword evidence="12" id="KW-1185">Reference proteome</keyword>
<evidence type="ECO:0000256" key="3">
    <source>
        <dbReference type="ARBA" id="ARBA00023157"/>
    </source>
</evidence>
<evidence type="ECO:0000256" key="5">
    <source>
        <dbReference type="ARBA" id="ARBA00023319"/>
    </source>
</evidence>
<dbReference type="GO" id="GO:0050839">
    <property type="term" value="F:cell adhesion molecule binding"/>
    <property type="evidence" value="ECO:0007669"/>
    <property type="project" value="TreeGrafter"/>
</dbReference>
<dbReference type="GO" id="GO:0005886">
    <property type="term" value="C:plasma membrane"/>
    <property type="evidence" value="ECO:0007669"/>
    <property type="project" value="TreeGrafter"/>
</dbReference>
<proteinExistence type="predicted"/>
<feature type="domain" description="Ig-like" evidence="9">
    <location>
        <begin position="311"/>
        <end position="399"/>
    </location>
</feature>
<dbReference type="SUPFAM" id="SSF49265">
    <property type="entry name" value="Fibronectin type III"/>
    <property type="match status" value="1"/>
</dbReference>
<feature type="region of interest" description="Disordered" evidence="6">
    <location>
        <begin position="976"/>
        <end position="997"/>
    </location>
</feature>
<dbReference type="CDD" id="cd00063">
    <property type="entry name" value="FN3"/>
    <property type="match status" value="1"/>
</dbReference>
<dbReference type="Gene3D" id="2.60.40.10">
    <property type="entry name" value="Immunoglobulins"/>
    <property type="match status" value="8"/>
</dbReference>
<dbReference type="Proteomes" id="UP000639338">
    <property type="component" value="Unassembled WGS sequence"/>
</dbReference>
<feature type="transmembrane region" description="Helical" evidence="7">
    <location>
        <begin position="934"/>
        <end position="955"/>
    </location>
</feature>
<feature type="domain" description="Ig-like" evidence="9">
    <location>
        <begin position="7"/>
        <end position="129"/>
    </location>
</feature>
<name>A0A834XPW0_APHGI</name>
<keyword evidence="5" id="KW-0393">Immunoglobulin domain</keyword>
<evidence type="ECO:0000256" key="6">
    <source>
        <dbReference type="SAM" id="MobiDB-lite"/>
    </source>
</evidence>
<comment type="caution">
    <text evidence="11">The sequence shown here is derived from an EMBL/GenBank/DDBJ whole genome shotgun (WGS) entry which is preliminary data.</text>
</comment>
<reference evidence="11 12" key="1">
    <citation type="submission" date="2020-08" db="EMBL/GenBank/DDBJ databases">
        <title>Aphidius gifuensis genome sequencing and assembly.</title>
        <authorList>
            <person name="Du Z."/>
        </authorList>
    </citation>
    <scope>NUCLEOTIDE SEQUENCE [LARGE SCALE GENOMIC DNA]</scope>
    <source>
        <strain evidence="11">YNYX2018</strain>
        <tissue evidence="11">Adults</tissue>
    </source>
</reference>
<evidence type="ECO:0000256" key="2">
    <source>
        <dbReference type="ARBA" id="ARBA00023136"/>
    </source>
</evidence>
<dbReference type="AlphaFoldDB" id="A0A834XPW0"/>
<dbReference type="PROSITE" id="PS50835">
    <property type="entry name" value="IG_LIKE"/>
    <property type="match status" value="7"/>
</dbReference>
<dbReference type="InterPro" id="IPR003961">
    <property type="entry name" value="FN3_dom"/>
</dbReference>
<gene>
    <name evidence="11" type="ORF">HCN44_000312</name>
</gene>
<dbReference type="SMART" id="SM00060">
    <property type="entry name" value="FN3"/>
    <property type="match status" value="1"/>
</dbReference>
<dbReference type="InterPro" id="IPR003598">
    <property type="entry name" value="Ig_sub2"/>
</dbReference>
<feature type="domain" description="Ig-like" evidence="9">
    <location>
        <begin position="609"/>
        <end position="708"/>
    </location>
</feature>
<organism evidence="11 12">
    <name type="scientific">Aphidius gifuensis</name>
    <name type="common">Parasitoid wasp</name>
    <dbReference type="NCBI Taxonomy" id="684658"/>
    <lineage>
        <taxon>Eukaryota</taxon>
        <taxon>Metazoa</taxon>
        <taxon>Ecdysozoa</taxon>
        <taxon>Arthropoda</taxon>
        <taxon>Hexapoda</taxon>
        <taxon>Insecta</taxon>
        <taxon>Pterygota</taxon>
        <taxon>Neoptera</taxon>
        <taxon>Endopterygota</taxon>
        <taxon>Hymenoptera</taxon>
        <taxon>Apocrita</taxon>
        <taxon>Ichneumonoidea</taxon>
        <taxon>Braconidae</taxon>
        <taxon>Aphidiinae</taxon>
        <taxon>Aphidius</taxon>
    </lineage>
</organism>
<dbReference type="PANTHER" id="PTHR11640:SF134">
    <property type="entry name" value="ECHINOID, ISOFORM A-RELATED"/>
    <property type="match status" value="1"/>
</dbReference>
<dbReference type="SMART" id="SM00409">
    <property type="entry name" value="IG"/>
    <property type="match status" value="7"/>
</dbReference>
<dbReference type="InterPro" id="IPR013783">
    <property type="entry name" value="Ig-like_fold"/>
</dbReference>
<dbReference type="InterPro" id="IPR036179">
    <property type="entry name" value="Ig-like_dom_sf"/>
</dbReference>
<dbReference type="SMART" id="SM00408">
    <property type="entry name" value="IGc2"/>
    <property type="match status" value="7"/>
</dbReference>
<sequence length="1177" mass="130880">MDTNRTPMIMKFSLINLMLLLCIALTRVQAAEETQVDTHEGSTVLLQCRFPPVHENATCFWLTHTNNVHDNAAIDDKSLSPNYRVDMNLIEGRYDLEIRDVSYERNNGKYECRVKVSGSGVNLYHKNVTLTVLRPPGVPTITPSSPSATEGKRMELQCNTYGGSPEPEIKWYRENSYKILHNGPILSLEPTKNDDSAKLTCIVRNRAMSAGQTLNATTKLNVNYFPRVSVGPENPLKVKVGDKATIQCMVDAKPIANRVKWTRDGSFIATSFNHTIPHVTLQDAGKYRCEADNNIGRAGESSLQLDVLYPPTVIIEGDKVRVAEVEDTINVHCNVTANPLPTVIEWIREGRPEFRENGPLLRLTRVTSDHAGKYTCRAVNSIHPSGSEVRTHQGEATVTILVRHKPGAAKITPDSPVAIDGTKVILACMANPSGYPEPQYKWWKEGDDGPIPLETSGERFVIDSVHLGSDGTYKCHAINEIGTGETASVRLIVHQAPKILTKLQPQVTRKVGESSFMVSCIAQGKPMPEVHWLKDDMELTADESLYKVSTIPSAGHGNVITVNSTLSFLGHARPQTDKIIANDRGKYTCVFSNEVKKIESQMMLKVEHPPIILHSHSKVAYQLHDIAEVTCKVQAWPKPEFQWSLGDNAVHLQGSSSDGHYEIGTTSENDDIYTSILRISNIKNSDYGEYNCRAANAQGNIVSIITLQEKGAPEKPSDLEVIEKGPTYVTLSWKDGFDGGVKITKYYVSYRRIANSDEQISPDCAPPRTPANEWVEFNECHQSNPCNITNLEQLQTYEFKVKAVNTKNSSDYSDGKKFSTEVAKIPSPQRVNYDPESGMLTIKVGPTCLTLSAWIEKLYDNSNGKWDSPIVWEIGSAPTQIENSIPDSELSNGKLRFRVRLCLSKNSQKCGEWLEAEIGPSYIAQTGALTTPTLIVMVVCATVLLLFLILTLVFCRCQKKNAAKAKDYEMDSNAVRPSLVTGNGQQNQAPPPYSENKAMEHSMDHALAMEDAKTPAYAQTGYGYHHQAPHNINGVNMGYLDNSYSNSNNGGSVNSQDSIWQMKQAPPNGVNPQYDLGGYVPESDYPAHQHYLPQREDYRESHNLSRQQFCPEPFATVVKSQNPIDSQYDVSGLPYREAYDEDVKPPQQVSLSYDESLESGYSTPNNRRPRIIREIIV</sequence>
<dbReference type="InterPro" id="IPR007110">
    <property type="entry name" value="Ig-like_dom"/>
</dbReference>
<evidence type="ECO:0000259" key="9">
    <source>
        <dbReference type="PROSITE" id="PS50835"/>
    </source>
</evidence>
<dbReference type="PROSITE" id="PS50853">
    <property type="entry name" value="FN3"/>
    <property type="match status" value="1"/>
</dbReference>
<dbReference type="GO" id="GO:0005911">
    <property type="term" value="C:cell-cell junction"/>
    <property type="evidence" value="ECO:0007669"/>
    <property type="project" value="TreeGrafter"/>
</dbReference>
<dbReference type="SUPFAM" id="SSF48726">
    <property type="entry name" value="Immunoglobulin"/>
    <property type="match status" value="7"/>
</dbReference>
<feature type="domain" description="Ig-like" evidence="9">
    <location>
        <begin position="136"/>
        <end position="217"/>
    </location>
</feature>
<evidence type="ECO:0000256" key="7">
    <source>
        <dbReference type="SAM" id="Phobius"/>
    </source>
</evidence>
<dbReference type="PANTHER" id="PTHR11640">
    <property type="entry name" value="NEPHRIN"/>
    <property type="match status" value="1"/>
</dbReference>
<evidence type="ECO:0000313" key="12">
    <source>
        <dbReference type="Proteomes" id="UP000639338"/>
    </source>
</evidence>
<dbReference type="InterPro" id="IPR003599">
    <property type="entry name" value="Ig_sub"/>
</dbReference>
<feature type="domain" description="Ig-like" evidence="9">
    <location>
        <begin position="406"/>
        <end position="490"/>
    </location>
</feature>
<dbReference type="Pfam" id="PF13927">
    <property type="entry name" value="Ig_3"/>
    <property type="match status" value="6"/>
</dbReference>
<evidence type="ECO:0000256" key="1">
    <source>
        <dbReference type="ARBA" id="ARBA00004479"/>
    </source>
</evidence>